<gene>
    <name evidence="2" type="ORF">DNH61_11885</name>
</gene>
<evidence type="ECO:0000313" key="2">
    <source>
        <dbReference type="EMBL" id="PZD95253.1"/>
    </source>
</evidence>
<dbReference type="EMBL" id="QKRB01000044">
    <property type="protein sequence ID" value="PZD95253.1"/>
    <property type="molecule type" value="Genomic_DNA"/>
</dbReference>
<sequence length="458" mass="51972">MKKKFRRIAGIILGILILTGALSIYFIWQSHDGKAPAMDPAKRELWKSQAYNYILETDYEHLTLFNYTTDSVLPFAYGHIERDGTVWIDKIRGNALFNMLMWKPMPIGRFQNGTLSDEIGYRKQFDRIDQMPQVGISRFSEDPIQNFETFWQIFDENYALFGVHSAEWKKLYDDYRPKVKSDTSAGELKQVFKEIIQKLDDGHTQVIAGMQGIASQAKEDPRTAFYMNNGKKMKEIIQKTYFPDGLNSQLDGAIQYGQIQEGIGYIAVDSFNHFDMLQVNPAIDQVVHRLSDVDQIIVDLRFNGGGSDAFGLDLVSRFAASQTLAYTKTARNHKGYDSFLPPTPIYIEPNENRINAAEIIVLTSRLSTSAAETTRMAFGELNNVTVIGETTNGVFSDMMFNILPNQWIVTLSGEKYTDARGNIYEGAGMPPDEEVIYTEEDLDSERDPVMAKALELLK</sequence>
<dbReference type="InterPro" id="IPR028204">
    <property type="entry name" value="Tricorn_C1"/>
</dbReference>
<dbReference type="Pfam" id="PF14684">
    <property type="entry name" value="Tricorn_C1"/>
    <property type="match status" value="1"/>
</dbReference>
<dbReference type="RefSeq" id="WP_111146882.1">
    <property type="nucleotide sequence ID" value="NZ_QKRB01000044.1"/>
</dbReference>
<reference evidence="2 3" key="1">
    <citation type="submission" date="2018-06" db="EMBL/GenBank/DDBJ databases">
        <title>Paenibacillus imtechensis sp. nov.</title>
        <authorList>
            <person name="Pinnaka A.K."/>
            <person name="Singh H."/>
            <person name="Kaur M."/>
        </authorList>
    </citation>
    <scope>NUCLEOTIDE SEQUENCE [LARGE SCALE GENOMIC DNA]</scope>
    <source>
        <strain evidence="2 3">SMB1</strain>
    </source>
</reference>
<protein>
    <recommendedName>
        <fullName evidence="1">Tail specific protease domain-containing protein</fullName>
    </recommendedName>
</protein>
<accession>A0A2W1L8L4</accession>
<dbReference type="Gene3D" id="3.90.226.10">
    <property type="entry name" value="2-enoyl-CoA Hydratase, Chain A, domain 1"/>
    <property type="match status" value="1"/>
</dbReference>
<dbReference type="InterPro" id="IPR029045">
    <property type="entry name" value="ClpP/crotonase-like_dom_sf"/>
</dbReference>
<dbReference type="CDD" id="cd07563">
    <property type="entry name" value="Peptidase_S41_IRBP"/>
    <property type="match status" value="1"/>
</dbReference>
<dbReference type="Pfam" id="PF03572">
    <property type="entry name" value="Peptidase_S41"/>
    <property type="match status" value="1"/>
</dbReference>
<dbReference type="InterPro" id="IPR005151">
    <property type="entry name" value="Tail-specific_protease"/>
</dbReference>
<dbReference type="SUPFAM" id="SSF52096">
    <property type="entry name" value="ClpP/crotonase"/>
    <property type="match status" value="1"/>
</dbReference>
<name>A0A2W1L8L4_9BACL</name>
<dbReference type="AlphaFoldDB" id="A0A2W1L8L4"/>
<proteinExistence type="predicted"/>
<dbReference type="PANTHER" id="PTHR11261">
    <property type="entry name" value="INTERPHOTORECEPTOR RETINOID-BINDING PROTEIN"/>
    <property type="match status" value="1"/>
</dbReference>
<comment type="caution">
    <text evidence="2">The sequence shown here is derived from an EMBL/GenBank/DDBJ whole genome shotgun (WGS) entry which is preliminary data.</text>
</comment>
<dbReference type="GO" id="GO:0006508">
    <property type="term" value="P:proteolysis"/>
    <property type="evidence" value="ECO:0007669"/>
    <property type="project" value="InterPro"/>
</dbReference>
<organism evidence="2 3">
    <name type="scientific">Paenibacillus sambharensis</name>
    <dbReference type="NCBI Taxonomy" id="1803190"/>
    <lineage>
        <taxon>Bacteria</taxon>
        <taxon>Bacillati</taxon>
        <taxon>Bacillota</taxon>
        <taxon>Bacilli</taxon>
        <taxon>Bacillales</taxon>
        <taxon>Paenibacillaceae</taxon>
        <taxon>Paenibacillus</taxon>
    </lineage>
</organism>
<dbReference type="PANTHER" id="PTHR11261:SF3">
    <property type="entry name" value="RETINOL-BINDING PROTEIN 3"/>
    <property type="match status" value="1"/>
</dbReference>
<keyword evidence="3" id="KW-1185">Reference proteome</keyword>
<evidence type="ECO:0000313" key="3">
    <source>
        <dbReference type="Proteomes" id="UP000249522"/>
    </source>
</evidence>
<dbReference type="OrthoDB" id="9812068at2"/>
<evidence type="ECO:0000259" key="1">
    <source>
        <dbReference type="SMART" id="SM00245"/>
    </source>
</evidence>
<dbReference type="Gene3D" id="3.30.750.44">
    <property type="match status" value="1"/>
</dbReference>
<dbReference type="GO" id="GO:0008236">
    <property type="term" value="F:serine-type peptidase activity"/>
    <property type="evidence" value="ECO:0007669"/>
    <property type="project" value="InterPro"/>
</dbReference>
<feature type="domain" description="Tail specific protease" evidence="1">
    <location>
        <begin position="229"/>
        <end position="436"/>
    </location>
</feature>
<dbReference type="Proteomes" id="UP000249522">
    <property type="component" value="Unassembled WGS sequence"/>
</dbReference>
<dbReference type="SMART" id="SM00245">
    <property type="entry name" value="TSPc"/>
    <property type="match status" value="1"/>
</dbReference>